<gene>
    <name evidence="1" type="ORF">BBN63_19800</name>
</gene>
<reference evidence="1 2" key="1">
    <citation type="submission" date="2016-11" db="EMBL/GenBank/DDBJ databases">
        <title>Complete genome sequence of Streptomyces niveus SCSIO 3406.</title>
        <authorList>
            <person name="Zhu Q."/>
            <person name="Cheng W."/>
            <person name="Song Y."/>
            <person name="Li Q."/>
            <person name="Ju J."/>
        </authorList>
    </citation>
    <scope>NUCLEOTIDE SEQUENCE [LARGE SCALE GENOMIC DNA]</scope>
    <source>
        <strain evidence="1 2">SCSIO 3406</strain>
    </source>
</reference>
<name>A0A1U9QWT3_STRNV</name>
<dbReference type="SUPFAM" id="SSF109854">
    <property type="entry name" value="DinB/YfiT-like putative metalloenzymes"/>
    <property type="match status" value="1"/>
</dbReference>
<dbReference type="InterPro" id="IPR034660">
    <property type="entry name" value="DinB/YfiT-like"/>
</dbReference>
<evidence type="ECO:0000313" key="2">
    <source>
        <dbReference type="Proteomes" id="UP000189677"/>
    </source>
</evidence>
<dbReference type="KEGG" id="snw:BBN63_19800"/>
<dbReference type="InterPro" id="IPR007061">
    <property type="entry name" value="MST-like"/>
</dbReference>
<dbReference type="Proteomes" id="UP000189677">
    <property type="component" value="Chromosome"/>
</dbReference>
<dbReference type="OrthoDB" id="4548523at2"/>
<organism evidence="1 2">
    <name type="scientific">Streptomyces niveus</name>
    <name type="common">Streptomyces spheroides</name>
    <dbReference type="NCBI Taxonomy" id="193462"/>
    <lineage>
        <taxon>Bacteria</taxon>
        <taxon>Bacillati</taxon>
        <taxon>Actinomycetota</taxon>
        <taxon>Actinomycetes</taxon>
        <taxon>Kitasatosporales</taxon>
        <taxon>Streptomycetaceae</taxon>
        <taxon>Streptomyces</taxon>
    </lineage>
</organism>
<keyword evidence="2" id="KW-1185">Reference proteome</keyword>
<dbReference type="RefSeq" id="WP_078076720.1">
    <property type="nucleotide sequence ID" value="NZ_CP018047.1"/>
</dbReference>
<dbReference type="Gene3D" id="1.20.120.450">
    <property type="entry name" value="dinb family like domain"/>
    <property type="match status" value="1"/>
</dbReference>
<sequence length="170" mass="19266">MTTSRKRPDFTADERTQLVGWLDMQRRIVQWKCEGLSEEAAHRVVLPTSPVMTVAGLVSHLRWVEHCWFEVLFLNHPATGPQFDDGPEDADMMTDGIPLAQLLAEYEQQCEVSNAIVAEASLDDVGRNTDFRSGAASLRWMLLHMIEETARHVGHLDVVRELVDGEKGYY</sequence>
<evidence type="ECO:0000313" key="1">
    <source>
        <dbReference type="EMBL" id="AQU68125.1"/>
    </source>
</evidence>
<dbReference type="AlphaFoldDB" id="A0A1U9QWT3"/>
<proteinExistence type="predicted"/>
<dbReference type="EMBL" id="CP018047">
    <property type="protein sequence ID" value="AQU68125.1"/>
    <property type="molecule type" value="Genomic_DNA"/>
</dbReference>
<accession>A0A1U9QWT3</accession>
<dbReference type="Pfam" id="PF04978">
    <property type="entry name" value="MST"/>
    <property type="match status" value="1"/>
</dbReference>
<protein>
    <submittedName>
        <fullName evidence="1">Mini-circle protein</fullName>
    </submittedName>
</protein>